<feature type="coiled-coil region" evidence="1">
    <location>
        <begin position="25"/>
        <end position="52"/>
    </location>
</feature>
<evidence type="ECO:0000313" key="3">
    <source>
        <dbReference type="Proteomes" id="UP000036403"/>
    </source>
</evidence>
<organism evidence="2 3">
    <name type="scientific">Lasius niger</name>
    <name type="common">Black garden ant</name>
    <dbReference type="NCBI Taxonomy" id="67767"/>
    <lineage>
        <taxon>Eukaryota</taxon>
        <taxon>Metazoa</taxon>
        <taxon>Ecdysozoa</taxon>
        <taxon>Arthropoda</taxon>
        <taxon>Hexapoda</taxon>
        <taxon>Insecta</taxon>
        <taxon>Pterygota</taxon>
        <taxon>Neoptera</taxon>
        <taxon>Endopterygota</taxon>
        <taxon>Hymenoptera</taxon>
        <taxon>Apocrita</taxon>
        <taxon>Aculeata</taxon>
        <taxon>Formicoidea</taxon>
        <taxon>Formicidae</taxon>
        <taxon>Formicinae</taxon>
        <taxon>Lasius</taxon>
        <taxon>Lasius</taxon>
    </lineage>
</organism>
<keyword evidence="3" id="KW-1185">Reference proteome</keyword>
<sequence>MEDIERFIKIVQQKRLLNQRELKRLDAPSDEHEELMKKLRDLKREREVCKENIVKHLGIITGHKHSIHKFVQSSKDISGLPVPHNYAQDMRIMFTDAIEFMNNIGDTYKAFTNVKENNMDILQLTHNVGTCVQTVGNELYQIKHNIAQLETLKENIAVLQQCIINTSDSIDDESLTLTISGESTDSGTTIK</sequence>
<gene>
    <name evidence="2" type="ORF">RF55_2150</name>
</gene>
<protein>
    <submittedName>
        <fullName evidence="2">Membrane protein</fullName>
    </submittedName>
</protein>
<evidence type="ECO:0000256" key="1">
    <source>
        <dbReference type="SAM" id="Coils"/>
    </source>
</evidence>
<dbReference type="Proteomes" id="UP000036403">
    <property type="component" value="Unassembled WGS sequence"/>
</dbReference>
<dbReference type="AlphaFoldDB" id="A0A0J7L4S7"/>
<dbReference type="PaxDb" id="67767-A0A0J7L4S7"/>
<keyword evidence="1" id="KW-0175">Coiled coil</keyword>
<name>A0A0J7L4S7_LASNI</name>
<comment type="caution">
    <text evidence="2">The sequence shown here is derived from an EMBL/GenBank/DDBJ whole genome shotgun (WGS) entry which is preliminary data.</text>
</comment>
<proteinExistence type="predicted"/>
<accession>A0A0J7L4S7</accession>
<reference evidence="2 3" key="1">
    <citation type="submission" date="2015-04" db="EMBL/GenBank/DDBJ databases">
        <title>Lasius niger genome sequencing.</title>
        <authorList>
            <person name="Konorov E.A."/>
            <person name="Nikitin M.A."/>
            <person name="Kirill M.V."/>
            <person name="Chang P."/>
        </authorList>
    </citation>
    <scope>NUCLEOTIDE SEQUENCE [LARGE SCALE GENOMIC DNA]</scope>
    <source>
        <tissue evidence="2">Whole</tissue>
    </source>
</reference>
<evidence type="ECO:0000313" key="2">
    <source>
        <dbReference type="EMBL" id="KMQ97509.1"/>
    </source>
</evidence>
<dbReference type="OrthoDB" id="7549823at2759"/>
<dbReference type="EMBL" id="LBMM01000784">
    <property type="protein sequence ID" value="KMQ97509.1"/>
    <property type="molecule type" value="Genomic_DNA"/>
</dbReference>